<dbReference type="InterPro" id="IPR051531">
    <property type="entry name" value="N-acetyltransferase"/>
</dbReference>
<evidence type="ECO:0000259" key="1">
    <source>
        <dbReference type="PROSITE" id="PS51186"/>
    </source>
</evidence>
<dbReference type="AlphaFoldDB" id="A0A940P4R1"/>
<dbReference type="SUPFAM" id="SSF55729">
    <property type="entry name" value="Acyl-CoA N-acyltransferases (Nat)"/>
    <property type="match status" value="1"/>
</dbReference>
<proteinExistence type="predicted"/>
<dbReference type="InterPro" id="IPR016181">
    <property type="entry name" value="Acyl_CoA_acyltransferase"/>
</dbReference>
<keyword evidence="3" id="KW-1185">Reference proteome</keyword>
<gene>
    <name evidence="2" type="ORF">I6N95_01665</name>
</gene>
<name>A0A940P4R1_9ENTE</name>
<evidence type="ECO:0000313" key="3">
    <source>
        <dbReference type="Proteomes" id="UP000674938"/>
    </source>
</evidence>
<reference evidence="2" key="1">
    <citation type="submission" date="2020-12" db="EMBL/GenBank/DDBJ databases">
        <title>Vagococcus allomyrinae sp. nov. and Enterococcus lavae sp. nov., isolated from the larvae of Allomyrina dichotoma.</title>
        <authorList>
            <person name="Lee S.D."/>
        </authorList>
    </citation>
    <scope>NUCLEOTIDE SEQUENCE</scope>
    <source>
        <strain evidence="2">BWB3-3</strain>
    </source>
</reference>
<sequence length="194" mass="21713">MNHLGTQPLETADLLLRPFTLADGEPMYRNWASDEEVVAYLTWPAHTSVAVSQQVLDQWVKNYQKQDYYQWAITLRADELNPIGSIGANFCDDGLQMAHIGYCIGKAWWGQGYVTASLERVIDYLFDEVGMKRIEAQHDGNNLSSGAVMKKCGMQYEGTLRQGGRNNQGICDLVCYGILATDRKMASSFGSEVE</sequence>
<evidence type="ECO:0000313" key="2">
    <source>
        <dbReference type="EMBL" id="MBP1039706.1"/>
    </source>
</evidence>
<dbReference type="RefSeq" id="WP_209524598.1">
    <property type="nucleotide sequence ID" value="NZ_JAEEGA010000001.1"/>
</dbReference>
<dbReference type="Pfam" id="PF13302">
    <property type="entry name" value="Acetyltransf_3"/>
    <property type="match status" value="1"/>
</dbReference>
<dbReference type="PANTHER" id="PTHR43792">
    <property type="entry name" value="GNAT FAMILY, PUTATIVE (AFU_ORTHOLOGUE AFUA_3G00765)-RELATED-RELATED"/>
    <property type="match status" value="1"/>
</dbReference>
<dbReference type="GO" id="GO:0016747">
    <property type="term" value="F:acyltransferase activity, transferring groups other than amino-acyl groups"/>
    <property type="evidence" value="ECO:0007669"/>
    <property type="project" value="InterPro"/>
</dbReference>
<comment type="caution">
    <text evidence="2">The sequence shown here is derived from an EMBL/GenBank/DDBJ whole genome shotgun (WGS) entry which is preliminary data.</text>
</comment>
<dbReference type="Proteomes" id="UP000674938">
    <property type="component" value="Unassembled WGS sequence"/>
</dbReference>
<dbReference type="Gene3D" id="3.40.630.30">
    <property type="match status" value="1"/>
</dbReference>
<dbReference type="InterPro" id="IPR000182">
    <property type="entry name" value="GNAT_dom"/>
</dbReference>
<organism evidence="2 3">
    <name type="scientific">Vagococcus allomyrinae</name>
    <dbReference type="NCBI Taxonomy" id="2794353"/>
    <lineage>
        <taxon>Bacteria</taxon>
        <taxon>Bacillati</taxon>
        <taxon>Bacillota</taxon>
        <taxon>Bacilli</taxon>
        <taxon>Lactobacillales</taxon>
        <taxon>Enterococcaceae</taxon>
        <taxon>Vagococcus</taxon>
    </lineage>
</organism>
<accession>A0A940P4R1</accession>
<protein>
    <submittedName>
        <fullName evidence="2">GNAT family N-acetyltransferase</fullName>
    </submittedName>
</protein>
<dbReference type="PROSITE" id="PS51186">
    <property type="entry name" value="GNAT"/>
    <property type="match status" value="1"/>
</dbReference>
<feature type="domain" description="N-acetyltransferase" evidence="1">
    <location>
        <begin position="26"/>
        <end position="181"/>
    </location>
</feature>
<dbReference type="EMBL" id="JAEEGA010000001">
    <property type="protein sequence ID" value="MBP1039706.1"/>
    <property type="molecule type" value="Genomic_DNA"/>
</dbReference>